<accession>A0A848BPB8</accession>
<evidence type="ECO:0000313" key="2">
    <source>
        <dbReference type="Proteomes" id="UP000591071"/>
    </source>
</evidence>
<dbReference type="Gene3D" id="3.10.530.10">
    <property type="entry name" value="CPE0013-like"/>
    <property type="match status" value="1"/>
</dbReference>
<dbReference type="PANTHER" id="PTHR39450">
    <property type="entry name" value="MOLYBDOPTERIN OXIDOREDUCTASE, 4FE-4S CLUSTER-BINDING SUBUNIT"/>
    <property type="match status" value="1"/>
</dbReference>
<dbReference type="Proteomes" id="UP000591071">
    <property type="component" value="Unassembled WGS sequence"/>
</dbReference>
<sequence>MSTEEKYLNCINCPMGCKIHVTLNADTIITISGNTCPRGEVYARQEIINPQRMLTTTVRIQGGMLPLLPVVSQSTLPKRLIFDCVKVLQGVQIKAPVKMGDVIVHNILNSGVDIIASRDVKEKST</sequence>
<dbReference type="Pfam" id="PF07892">
    <property type="entry name" value="DUF1667"/>
    <property type="match status" value="1"/>
</dbReference>
<dbReference type="InterPro" id="IPR012460">
    <property type="entry name" value="DUF1667"/>
</dbReference>
<dbReference type="PANTHER" id="PTHR39450:SF1">
    <property type="entry name" value="DUF1667 DOMAIN-CONTAINING PROTEIN"/>
    <property type="match status" value="1"/>
</dbReference>
<reference evidence="1 2" key="1">
    <citation type="submission" date="2020-04" db="EMBL/GenBank/DDBJ databases">
        <authorList>
            <person name="Hitch T.C.A."/>
            <person name="Wylensek D."/>
            <person name="Clavel T."/>
        </authorList>
    </citation>
    <scope>NUCLEOTIDE SEQUENCE [LARGE SCALE GENOMIC DNA]</scope>
    <source>
        <strain evidence="1 2">Oil-RF-744-FAT-WT-6-1</strain>
    </source>
</reference>
<dbReference type="SUPFAM" id="SSF53706">
    <property type="entry name" value="Formate dehydrogenase/DMSO reductase, domains 1-3"/>
    <property type="match status" value="1"/>
</dbReference>
<organism evidence="1 2">
    <name type="scientific">Megasphaera hexanoica</name>
    <dbReference type="NCBI Taxonomy" id="1675036"/>
    <lineage>
        <taxon>Bacteria</taxon>
        <taxon>Bacillati</taxon>
        <taxon>Bacillota</taxon>
        <taxon>Negativicutes</taxon>
        <taxon>Veillonellales</taxon>
        <taxon>Veillonellaceae</taxon>
        <taxon>Megasphaera</taxon>
    </lineage>
</organism>
<name>A0A848BPB8_9FIRM</name>
<dbReference type="SUPFAM" id="SSF160148">
    <property type="entry name" value="CPE0013-like"/>
    <property type="match status" value="1"/>
</dbReference>
<gene>
    <name evidence="1" type="ORF">HF872_00635</name>
</gene>
<evidence type="ECO:0000313" key="1">
    <source>
        <dbReference type="EMBL" id="NME27135.1"/>
    </source>
</evidence>
<protein>
    <submittedName>
        <fullName evidence="1">DUF1667 domain-containing protein</fullName>
    </submittedName>
</protein>
<dbReference type="AlphaFoldDB" id="A0A848BPB8"/>
<dbReference type="InterPro" id="IPR036593">
    <property type="entry name" value="CPE0013-like_sf"/>
</dbReference>
<proteinExistence type="predicted"/>
<comment type="caution">
    <text evidence="1">The sequence shown here is derived from an EMBL/GenBank/DDBJ whole genome shotgun (WGS) entry which is preliminary data.</text>
</comment>
<dbReference type="EMBL" id="JABAFG010000001">
    <property type="protein sequence ID" value="NME27135.1"/>
    <property type="molecule type" value="Genomic_DNA"/>
</dbReference>